<gene>
    <name evidence="2" type="ORF">SAMN04487990_11134</name>
</gene>
<sequence length="247" mass="28954">MKTLTTCILSLIVLLSFKGIEPEKSQRIATVPTQTFNHSIFNNLLQKHVSQEGNVDYKGFKTDAKKLNDYINVLQSNHPTNSWAKKDKLAYWINAYNALTIDLIIRNYPIKSIKDLKNPWGQRLWKLGDTWYNLEDIEHEILRKMNEPRIHFAIVCASYSCPKLQNEAFTTARIEDQLTKATKEFLSDKTKNELSKDDIKISKIFRWFKKDFEHHGSLIDFLNQYSDINISAKARIDYSDYNWNLND</sequence>
<protein>
    <recommendedName>
        <fullName evidence="1">DUF547 domain-containing protein</fullName>
    </recommendedName>
</protein>
<dbReference type="InterPro" id="IPR006869">
    <property type="entry name" value="DUF547"/>
</dbReference>
<name>A0A1H4AKG9_BIZPA</name>
<feature type="domain" description="DUF547" evidence="1">
    <location>
        <begin position="81"/>
        <end position="186"/>
    </location>
</feature>
<accession>A0A1H4AKG9</accession>
<dbReference type="Pfam" id="PF04784">
    <property type="entry name" value="DUF547"/>
    <property type="match status" value="1"/>
</dbReference>
<dbReference type="STRING" id="283786.SAMN04487990_11134"/>
<dbReference type="PANTHER" id="PTHR46361:SF3">
    <property type="entry name" value="ELECTRON CARRIER_ PROTEIN DISULFIDE OXIDOREDUCTASE"/>
    <property type="match status" value="1"/>
</dbReference>
<dbReference type="OrthoDB" id="526867at2"/>
<evidence type="ECO:0000313" key="2">
    <source>
        <dbReference type="EMBL" id="SEA36436.1"/>
    </source>
</evidence>
<evidence type="ECO:0000259" key="1">
    <source>
        <dbReference type="Pfam" id="PF04784"/>
    </source>
</evidence>
<proteinExistence type="predicted"/>
<dbReference type="EMBL" id="FNQK01000011">
    <property type="protein sequence ID" value="SEA36436.1"/>
    <property type="molecule type" value="Genomic_DNA"/>
</dbReference>
<reference evidence="2 3" key="1">
    <citation type="submission" date="2016-10" db="EMBL/GenBank/DDBJ databases">
        <authorList>
            <person name="de Groot N.N."/>
        </authorList>
    </citation>
    <scope>NUCLEOTIDE SEQUENCE [LARGE SCALE GENOMIC DNA]</scope>
    <source>
        <strain evidence="2 3">DSM 23842</strain>
    </source>
</reference>
<evidence type="ECO:0000313" key="3">
    <source>
        <dbReference type="Proteomes" id="UP000198846"/>
    </source>
</evidence>
<dbReference type="AlphaFoldDB" id="A0A1H4AKG9"/>
<dbReference type="PANTHER" id="PTHR46361">
    <property type="entry name" value="ELECTRON CARRIER/ PROTEIN DISULFIDE OXIDOREDUCTASE"/>
    <property type="match status" value="1"/>
</dbReference>
<dbReference type="RefSeq" id="WP_092134436.1">
    <property type="nucleotide sequence ID" value="NZ_FNQK01000011.1"/>
</dbReference>
<dbReference type="Proteomes" id="UP000198846">
    <property type="component" value="Unassembled WGS sequence"/>
</dbReference>
<keyword evidence="3" id="KW-1185">Reference proteome</keyword>
<organism evidence="2 3">
    <name type="scientific">Bizionia paragorgiae</name>
    <dbReference type="NCBI Taxonomy" id="283786"/>
    <lineage>
        <taxon>Bacteria</taxon>
        <taxon>Pseudomonadati</taxon>
        <taxon>Bacteroidota</taxon>
        <taxon>Flavobacteriia</taxon>
        <taxon>Flavobacteriales</taxon>
        <taxon>Flavobacteriaceae</taxon>
        <taxon>Bizionia</taxon>
    </lineage>
</organism>